<dbReference type="InterPro" id="IPR007527">
    <property type="entry name" value="Znf_SWIM"/>
</dbReference>
<dbReference type="GO" id="GO:0003677">
    <property type="term" value="F:DNA binding"/>
    <property type="evidence" value="ECO:0007669"/>
    <property type="project" value="InterPro"/>
</dbReference>
<protein>
    <recommendedName>
        <fullName evidence="3">SWIM-type domain-containing protein</fullName>
    </recommendedName>
</protein>
<keyword evidence="1" id="KW-0862">Zinc</keyword>
<organism evidence="4 5">
    <name type="scientific">Brachionus calyciflorus</name>
    <dbReference type="NCBI Taxonomy" id="104777"/>
    <lineage>
        <taxon>Eukaryota</taxon>
        <taxon>Metazoa</taxon>
        <taxon>Spiralia</taxon>
        <taxon>Gnathifera</taxon>
        <taxon>Rotifera</taxon>
        <taxon>Eurotatoria</taxon>
        <taxon>Monogononta</taxon>
        <taxon>Pseudotrocha</taxon>
        <taxon>Ploima</taxon>
        <taxon>Brachionidae</taxon>
        <taxon>Brachionus</taxon>
    </lineage>
</organism>
<dbReference type="GO" id="GO:0008270">
    <property type="term" value="F:zinc ion binding"/>
    <property type="evidence" value="ECO:0007669"/>
    <property type="project" value="UniProtKB-KW"/>
</dbReference>
<dbReference type="EMBL" id="CAJNOC010002075">
    <property type="protein sequence ID" value="CAF0910970.1"/>
    <property type="molecule type" value="Genomic_DNA"/>
</dbReference>
<gene>
    <name evidence="4" type="ORF">OXX778_LOCUS11900</name>
</gene>
<feature type="domain" description="SWIM-type" evidence="3">
    <location>
        <begin position="306"/>
        <end position="342"/>
    </location>
</feature>
<comment type="caution">
    <text evidence="4">The sequence shown here is derived from an EMBL/GenBank/DDBJ whole genome shotgun (WGS) entry which is preliminary data.</text>
</comment>
<name>A0A814AD43_9BILA</name>
<feature type="region of interest" description="Disordered" evidence="2">
    <location>
        <begin position="84"/>
        <end position="107"/>
    </location>
</feature>
<dbReference type="Pfam" id="PF14372">
    <property type="entry name" value="hAT-like_RNase-H"/>
    <property type="match status" value="1"/>
</dbReference>
<sequence length="348" mass="40560">MVYGINLHKPIDINSNQIYDIINENEKAHDKNKKQFLNDSIKAMEEKLDPYWNRIKEYAMICHLLDPRFKDSLISDKDLKKSDRVIEECSQPSTSTQSSLNSTSQENSMNTSLRIAQRMLSKVLGKSGVTGNVKELKKYFEAPVIHFNEKTNIIIWRNKNGDINSIVGIMVTSHEQESYFDFFWENLISICKQVNLNLVKDLNYICIDARRATSNSIIKNLNETKIIMCWFHLIANQWLDSPFNNWQLFKRPVGYAMTNNPIEQYNGKIKSVFTNRTKFNLVPVFEIFENVVKIESRKSKNMVNQYTIIISPDCFCPDWTFCCVFLDDAMCYHLAGCCLVDLKFSRFI</sequence>
<dbReference type="OrthoDB" id="124944at2759"/>
<keyword evidence="5" id="KW-1185">Reference proteome</keyword>
<evidence type="ECO:0000313" key="4">
    <source>
        <dbReference type="EMBL" id="CAF0910970.1"/>
    </source>
</evidence>
<dbReference type="AlphaFoldDB" id="A0A814AD43"/>
<keyword evidence="1" id="KW-0863">Zinc-finger</keyword>
<reference evidence="4" key="1">
    <citation type="submission" date="2021-02" db="EMBL/GenBank/DDBJ databases">
        <authorList>
            <person name="Nowell W R."/>
        </authorList>
    </citation>
    <scope>NUCLEOTIDE SEQUENCE</scope>
    <source>
        <strain evidence="4">Ploen Becks lab</strain>
    </source>
</reference>
<keyword evidence="1" id="KW-0479">Metal-binding</keyword>
<evidence type="ECO:0000313" key="5">
    <source>
        <dbReference type="Proteomes" id="UP000663879"/>
    </source>
</evidence>
<dbReference type="Proteomes" id="UP000663879">
    <property type="component" value="Unassembled WGS sequence"/>
</dbReference>
<evidence type="ECO:0000256" key="2">
    <source>
        <dbReference type="SAM" id="MobiDB-lite"/>
    </source>
</evidence>
<proteinExistence type="predicted"/>
<feature type="compositionally biased region" description="Low complexity" evidence="2">
    <location>
        <begin position="88"/>
        <end position="107"/>
    </location>
</feature>
<dbReference type="InterPro" id="IPR025525">
    <property type="entry name" value="hAT-like_transposase_RNase-H"/>
</dbReference>
<evidence type="ECO:0000256" key="1">
    <source>
        <dbReference type="PROSITE-ProRule" id="PRU00325"/>
    </source>
</evidence>
<dbReference type="PROSITE" id="PS50966">
    <property type="entry name" value="ZF_SWIM"/>
    <property type="match status" value="1"/>
</dbReference>
<accession>A0A814AD43</accession>
<evidence type="ECO:0000259" key="3">
    <source>
        <dbReference type="PROSITE" id="PS50966"/>
    </source>
</evidence>